<keyword evidence="2 8" id="KW-0808">Transferase</keyword>
<evidence type="ECO:0000259" key="5">
    <source>
        <dbReference type="Pfam" id="PF06165"/>
    </source>
</evidence>
<dbReference type="Gene3D" id="1.50.10.140">
    <property type="match status" value="2"/>
</dbReference>
<evidence type="ECO:0000313" key="10">
    <source>
        <dbReference type="Proteomes" id="UP000277279"/>
    </source>
</evidence>
<organism evidence="9 10">
    <name type="scientific">Rhizobium pisi</name>
    <dbReference type="NCBI Taxonomy" id="574561"/>
    <lineage>
        <taxon>Bacteria</taxon>
        <taxon>Pseudomonadati</taxon>
        <taxon>Pseudomonadota</taxon>
        <taxon>Alphaproteobacteria</taxon>
        <taxon>Hyphomicrobiales</taxon>
        <taxon>Rhizobiaceae</taxon>
        <taxon>Rhizobium/Agrobacterium group</taxon>
        <taxon>Rhizobium</taxon>
    </lineage>
</organism>
<feature type="transmembrane region" description="Helical" evidence="4">
    <location>
        <begin position="3033"/>
        <end position="3050"/>
    </location>
</feature>
<dbReference type="SUPFAM" id="SSF48208">
    <property type="entry name" value="Six-hairpin glycosidases"/>
    <property type="match status" value="1"/>
</dbReference>
<feature type="transmembrane region" description="Helical" evidence="4">
    <location>
        <begin position="3202"/>
        <end position="3221"/>
    </location>
</feature>
<feature type="coiled-coil region" evidence="3">
    <location>
        <begin position="1162"/>
        <end position="1217"/>
    </location>
</feature>
<dbReference type="InterPro" id="IPR037018">
    <property type="entry name" value="GH65_N"/>
</dbReference>
<dbReference type="InterPro" id="IPR052047">
    <property type="entry name" value="GH94_Enzymes"/>
</dbReference>
<keyword evidence="3" id="KW-0175">Coiled coil</keyword>
<feature type="transmembrane region" description="Helical" evidence="4">
    <location>
        <begin position="3090"/>
        <end position="3106"/>
    </location>
</feature>
<name>A0A427MYV7_9HYPH</name>
<dbReference type="PANTHER" id="PTHR37469">
    <property type="entry name" value="CELLOBIONIC ACID PHOSPHORYLASE-RELATED"/>
    <property type="match status" value="1"/>
</dbReference>
<dbReference type="PANTHER" id="PTHR37469:SF2">
    <property type="entry name" value="CELLOBIONIC ACID PHOSPHORYLASE"/>
    <property type="match status" value="1"/>
</dbReference>
<proteinExistence type="predicted"/>
<dbReference type="GO" id="GO:0016757">
    <property type="term" value="F:glycosyltransferase activity"/>
    <property type="evidence" value="ECO:0007669"/>
    <property type="project" value="UniProtKB-KW"/>
</dbReference>
<dbReference type="Proteomes" id="UP000518315">
    <property type="component" value="Unassembled WGS sequence"/>
</dbReference>
<feature type="transmembrane region" description="Helical" evidence="4">
    <location>
        <begin position="3118"/>
        <end position="3140"/>
    </location>
</feature>
<dbReference type="InterPro" id="IPR037824">
    <property type="entry name" value="GH94N_2_NdvB"/>
</dbReference>
<keyword evidence="1 8" id="KW-0328">Glycosyltransferase</keyword>
<dbReference type="GO" id="GO:0005975">
    <property type="term" value="P:carbohydrate metabolic process"/>
    <property type="evidence" value="ECO:0007669"/>
    <property type="project" value="InterPro"/>
</dbReference>
<dbReference type="EC" id="2.4.1.-" evidence="8"/>
<dbReference type="CDD" id="cd11753">
    <property type="entry name" value="GH94N_ChvB_NdvB_2_like"/>
    <property type="match status" value="1"/>
</dbReference>
<gene>
    <name evidence="9" type="ORF">EFD55_15630</name>
    <name evidence="8" type="ORF">FHS26_002872</name>
</gene>
<sequence length="3286" mass="365720">MSISNPSPSLSRESDTKQIDHNDSIRSTYLSIEDIKAMGDVVARNGVDRLPAFAPFDFFARHKENEKEILRVYRTTATDVEAGETITPAAEWLLDNHYIVEEAIQEVRRDFPRRFYRELPTMSVGGVEVPRTLVLAWLYVAHTHSTISQESLTALVDGFQANETLRIGELWALPSLVRYVLVENLRRISSRVEASRRLRRRANEAADELVRLSDPTKAAAYLKTLEPLAEDNTFSTQFLYRLRDGSQTSSLAITWLDERLEELGRNTEEATTAEHSRLSSGNVTMGNIIRSLREIDDTEWSVWVEQVSHVDKLLWEHSDYGILDSGSRNKYRKQIEKLAKRSPLTEMEIAQLALDMTDTAKASGEAQPHEPNVGGFLSGAQRPKLEARASYRPTITQHFVRAVRRFNWLSIAAPVMLLTILAMSIVGKFMANAGMGPIEIAVLLIMFSLPASEGATGLFNTVLSFFVTPARLVGYEFKEGIPEDARTLLVVPCLISNRDSVDDHMRNLEVHYLANPRGEIYFALLSDWPDSDVEETPADLEVLDYARREIANLSARYAYDGKTRFYLLHRRRLYNPSEGVWMGWERKRGKLHELNMLLRGDRDTTYLPGANAVPANVQYVMTLDADTRLMRDAVTKLVGKLYHPINRPVINPKTGRVESGYGVLQPRVTPSLTTGKDASVFQRVFSINRGLDPYVFTVSDVYQDLAGEGTFTGKGLYHVDAFEASLKGRIEENSVLSHDLLEGSMARCALVTDLELVEDFPIRYEVETSRQHRWARGDWQLLPYMFNPKYGVTALGRWKMFDNLRRSLTPIAWFFASVLGWYFMGPLGALLWQILLIFCLFVAPTLSLINGIIPRTSDIVARAHLYTVWSDITAANAQVALRIVFIADSACMMADAIGRSLYRLLVSRKLMLQWRTAASVQAGGQGTLISYYKAMWHAPVLALLALGFAALPGGSAFFVGIPFALLWILSPVVAWYVSQSAETEDRLEVADSVSSELRKIARRTWRYFETFTTAEQNFLPPDNIQETPHVIVAARTSPTNIGVYLLSVVSGRHFGWFSFEETLERLEQTIATIDRMEKFRGHLFNWYHTDTLQTLGPRYVSAVDSGNLAGHLIAISSACRNWAEAPSAHMQGNLDGVGDTAGILGEVLADLPDDRKTVRPLRRRLEERIVGFQNALAAVKREHEFASIRIINLAVLARDIEKLAANLDHEVKSKQSEEVTQWAASLVKVCEAHISDSTFDLSKVDALRPRLVAVRDKARDLAFSMDFGFLFRPERRLLSIGYRVESGELDQACYDLLASECRLTSLFGIAKGDLPTEHWYRLGRQVVPVGSRGALVSWSGSMFEYLMPPLVMQERGGGILNQTNNLVVVEQMNYARKLGIPWGISEAAFNARDHNLNYQYTNFGVPTLGLKRGLGHNAVIAPYASLLASQYDPPGALENLQKLRKVGALGKFGFHDAVDFTPTRVPEGKKCAVVYNYYAHHHGMSIAAVANVAFNGHLRELFHSDPVIEAAELLLQEKAPRDIPVMSGKHESDTPASIQDDLLRPELRKISDPASRDRELVFLSNGHYSMMLTATGAGYSRWNGLSVSRWKADPTEDRWGTFIFLRDTATNEWWSATAEPKGVEGEKIKVEFADEKAHFTKTVGELTSEVECIIATEHDAEARRVTLLNMGGEDRFIEVTSYLEPVITSDDTDNAHPAFARMFVKTEIGKRGDVIRAERNKRDPNEPNISVAHLIVDNAGDTRHTEFETDRRKFIGRGRSLADAAAFDPGAVLSGSDGFVLDPVMSLRRTVRVPAGKKVSVFFWTIAAPTRDEVDKAVNRYRHPDAFNHELVQAWTRTQVQMRHVGVTSQQAAAFQHLGRYLVYPDMQLRSDQGTVEAGLQSQSALWPLAISGDFPIFTLRINDDMDLDIAREALLAQEYLRSRGVTADLVIMNERASSYAQDMQHALDAMCENVRRMGQADGLRQHIFAVRKDLMEEATYHALIAASRVTLHAKNGKVIDQINRAVALFAPSKEELQEMERAERAKPPVKRVVPVPPPVVPAVVIEEEGDLDFWNGIGGFARDGREYVVRLPGGHATPQPWINVVANDKFGFHVSAEGAGFTWSANSRDYQLTSWSNDAVVNRSGEAFYLADLDSGTIMTPFAALSRRPDIRFEARHGLGYSVFSSIQNDIALELTQTIAREKPVKLQRLRLRNTGSTGRRLRLYGYVEWILGNNPGRTASFILSKHDEETGALFATNPYSIDYSNRTAFFAASETLSSFSASRREFIGKAGTIHAPQAVTSSAVLSGTTELDGDPAAALAIDIELAAGEERDFTFFLGDTRTEEEARAVIADIRKASFDDAVEANRAFWQDFTGRLQISTPDQGMNNLVNSWLPYQSLGCRIMARTAFYQASGAFGFRDQLQDTLAFVLHEPSIARRQILNAASRQFREGDVQHWWLPGTGAGVRTMISDDVVWLSYAIHHYCSVTGDKRVLDEELAFLEGPALLEGQHDSFYKPEISEDKASVYEHAALALDLAIARKGKNGLPLFLGGDWNDGMNRVGIGGRGTSVWLGWFLAGALRSFIPYAEERGDTDRAERWSVHLTELKKALETAAWDGGYYRRGTFDDGTLLGSKESPECRIDSIAQSWSVLSGEGDPARAVKAMDAVLDQLVDEDARIIRLFTPPFVNSARDPGYIKAYPPGVRENGGQYTHASTWVVMALAELKRGDDAFRCFQMLNPITHALDKPSAEQYRVEPYVVAADVYGHDPYTSRGGWTWYTGSAGWLYRAAVEGILGIRLKAGRLYVKPALPSEWDGFAAEVEQGGGKYRISVSKASNASGYTLSINGSEVTDPEGGISARITAFSTLKNTAIRDGQKGTLLAVVAFAKSDNKERPMASTPTQAIVPGRSSLSAAAPVRDTRLDVLRGLALIMIFINHVPGQIFEYATTKNFGFSDAAEAFVLISGISVGLAYGSRFEPGNRLRMAIKAVKRAFTLYLAHMITTFMTLALFMCGAWLFHRPGLLVEINILAVLMNLKEGIPALLLLGHQIGYNNILPMYGALMLMVPVILLLNARSPLLALAVSATVWLLAGIYQVAPHNMLIEGYWFLNPLSWQFLFSIGIVSILHIKRGGTIPRHPLLFAAAAGYVALSFVWVTGHLWIFGNSLAALGLPTVVTGFDKTFLSLPRLLHVLALTYLVISIPAFSRILRRPADNPLTILGRHSLNIFVAGTILAMIGQVVLYITNKDPLVGPLFVIVGIATQFAYAYYLERKRRQDKVKTKLITEAATIPVPIRIGGTANAYRRNDRK</sequence>
<feature type="domain" description="Glycoamylase-like" evidence="6">
    <location>
        <begin position="1297"/>
        <end position="1505"/>
    </location>
</feature>
<evidence type="ECO:0000259" key="6">
    <source>
        <dbReference type="Pfam" id="PF10091"/>
    </source>
</evidence>
<dbReference type="InterPro" id="IPR019282">
    <property type="entry name" value="Glycoamylase-like_cons_dom"/>
</dbReference>
<dbReference type="FunFam" id="2.70.98.40:FF:000007">
    <property type="entry name" value="Cyclic beta-1,2-glucan synthase"/>
    <property type="match status" value="1"/>
</dbReference>
<evidence type="ECO:0000256" key="3">
    <source>
        <dbReference type="SAM" id="Coils"/>
    </source>
</evidence>
<keyword evidence="11" id="KW-1185">Reference proteome</keyword>
<reference evidence="9 10" key="1">
    <citation type="submission" date="2018-11" db="EMBL/GenBank/DDBJ databases">
        <authorList>
            <person name="Huo Y."/>
        </authorList>
    </citation>
    <scope>NUCLEOTIDE SEQUENCE [LARGE SCALE GENOMIC DNA]</scope>
    <source>
        <strain evidence="9 10">DSM 30132</strain>
    </source>
</reference>
<dbReference type="EMBL" id="JACHXH010000009">
    <property type="protein sequence ID" value="MBB3135131.1"/>
    <property type="molecule type" value="Genomic_DNA"/>
</dbReference>
<evidence type="ECO:0000313" key="8">
    <source>
        <dbReference type="EMBL" id="MBB3135131.1"/>
    </source>
</evidence>
<feature type="domain" description="Glycosyl hydrolase 94 supersandwich" evidence="5">
    <location>
        <begin position="1548"/>
        <end position="1824"/>
    </location>
</feature>
<evidence type="ECO:0000256" key="2">
    <source>
        <dbReference type="ARBA" id="ARBA00022679"/>
    </source>
</evidence>
<dbReference type="InterPro" id="IPR012341">
    <property type="entry name" value="6hp_glycosidase-like_sf"/>
</dbReference>
<dbReference type="EMBL" id="RJJT01000010">
    <property type="protein sequence ID" value="RSB78298.1"/>
    <property type="molecule type" value="Genomic_DNA"/>
</dbReference>
<dbReference type="InterPro" id="IPR014550">
    <property type="entry name" value="UCP028704_OpgC"/>
</dbReference>
<dbReference type="InterPro" id="IPR010383">
    <property type="entry name" value="Glyco_hydrolase_94_b-supersand"/>
</dbReference>
<feature type="transmembrane region" description="Helical" evidence="4">
    <location>
        <begin position="3057"/>
        <end position="3075"/>
    </location>
</feature>
<dbReference type="Pfam" id="PF17167">
    <property type="entry name" value="Glyco_hydro_94"/>
    <property type="match status" value="1"/>
</dbReference>
<dbReference type="Pfam" id="PF06165">
    <property type="entry name" value="GH94_b-supersand"/>
    <property type="match status" value="2"/>
</dbReference>
<accession>A0A427MYV7</accession>
<feature type="transmembrane region" description="Helical" evidence="4">
    <location>
        <begin position="830"/>
        <end position="853"/>
    </location>
</feature>
<dbReference type="GO" id="GO:0030246">
    <property type="term" value="F:carbohydrate binding"/>
    <property type="evidence" value="ECO:0007669"/>
    <property type="project" value="InterPro"/>
</dbReference>
<dbReference type="InterPro" id="IPR011013">
    <property type="entry name" value="Gal_mutarotase_sf_dom"/>
</dbReference>
<feature type="transmembrane region" description="Helical" evidence="4">
    <location>
        <begin position="406"/>
        <end position="426"/>
    </location>
</feature>
<keyword evidence="4" id="KW-1133">Transmembrane helix</keyword>
<dbReference type="Proteomes" id="UP000277279">
    <property type="component" value="Unassembled WGS sequence"/>
</dbReference>
<feature type="transmembrane region" description="Helical" evidence="4">
    <location>
        <begin position="2972"/>
        <end position="2996"/>
    </location>
</feature>
<evidence type="ECO:0000256" key="1">
    <source>
        <dbReference type="ARBA" id="ARBA00022676"/>
    </source>
</evidence>
<evidence type="ECO:0000256" key="4">
    <source>
        <dbReference type="SAM" id="Phobius"/>
    </source>
</evidence>
<keyword evidence="4" id="KW-0812">Transmembrane</keyword>
<dbReference type="Gene3D" id="1.50.10.10">
    <property type="match status" value="1"/>
</dbReference>
<dbReference type="InterPro" id="IPR037820">
    <property type="entry name" value="GH94N_NdvB"/>
</dbReference>
<evidence type="ECO:0000313" key="9">
    <source>
        <dbReference type="EMBL" id="RSB78298.1"/>
    </source>
</evidence>
<feature type="domain" description="Glycosyl hydrolase 94 catalytic" evidence="7">
    <location>
        <begin position="2350"/>
        <end position="2775"/>
    </location>
</feature>
<feature type="transmembrane region" description="Helical" evidence="4">
    <location>
        <begin position="3160"/>
        <end position="3182"/>
    </location>
</feature>
<dbReference type="Gene3D" id="2.70.98.40">
    <property type="entry name" value="Glycoside hydrolase, family 65, N-terminal domain"/>
    <property type="match status" value="2"/>
</dbReference>
<dbReference type="Pfam" id="PF10129">
    <property type="entry name" value="OpgC_C"/>
    <property type="match status" value="1"/>
</dbReference>
<comment type="caution">
    <text evidence="9">The sequence shown here is derived from an EMBL/GenBank/DDBJ whole genome shotgun (WGS) entry which is preliminary data.</text>
</comment>
<feature type="domain" description="Glycosyl hydrolase 94 supersandwich" evidence="5">
    <location>
        <begin position="2066"/>
        <end position="2337"/>
    </location>
</feature>
<dbReference type="SUPFAM" id="SSF74650">
    <property type="entry name" value="Galactose mutarotase-like"/>
    <property type="match status" value="2"/>
</dbReference>
<reference evidence="8 11" key="2">
    <citation type="submission" date="2020-08" db="EMBL/GenBank/DDBJ databases">
        <title>Genomic Encyclopedia of Type Strains, Phase III (KMG-III): the genomes of soil and plant-associated and newly described type strains.</title>
        <authorList>
            <person name="Whitman W."/>
        </authorList>
    </citation>
    <scope>NUCLEOTIDE SEQUENCE [LARGE SCALE GENOMIC DNA]</scope>
    <source>
        <strain evidence="8 11">CECT 4113</strain>
    </source>
</reference>
<feature type="transmembrane region" description="Helical" evidence="4">
    <location>
        <begin position="940"/>
        <end position="969"/>
    </location>
</feature>
<protein>
    <submittedName>
        <fullName evidence="8">Cyclic beta-1,2-glucan synthetase</fullName>
        <ecNumber evidence="8">2.4.1.-</ecNumber>
    </submittedName>
    <submittedName>
        <fullName evidence="9">Protein ndvB</fullName>
    </submittedName>
</protein>
<dbReference type="OrthoDB" id="9769991at2"/>
<feature type="transmembrane region" description="Helical" evidence="4">
    <location>
        <begin position="3227"/>
        <end position="3247"/>
    </location>
</feature>
<evidence type="ECO:0000313" key="11">
    <source>
        <dbReference type="Proteomes" id="UP000518315"/>
    </source>
</evidence>
<dbReference type="CDD" id="cd11756">
    <property type="entry name" value="GH94N_ChvB_NdvB_1_like"/>
    <property type="match status" value="1"/>
</dbReference>
<dbReference type="Gene3D" id="2.60.420.10">
    <property type="entry name" value="Maltose phosphorylase, domain 3"/>
    <property type="match status" value="1"/>
</dbReference>
<dbReference type="SMART" id="SM01068">
    <property type="entry name" value="CBM_X"/>
    <property type="match status" value="2"/>
</dbReference>
<keyword evidence="4" id="KW-0472">Membrane</keyword>
<dbReference type="Pfam" id="PF10091">
    <property type="entry name" value="Glycoamylase"/>
    <property type="match status" value="1"/>
</dbReference>
<dbReference type="InterPro" id="IPR033432">
    <property type="entry name" value="GH94_catalytic"/>
</dbReference>
<evidence type="ECO:0000259" key="7">
    <source>
        <dbReference type="Pfam" id="PF17167"/>
    </source>
</evidence>
<dbReference type="InterPro" id="IPR008928">
    <property type="entry name" value="6-hairpin_glycosidase_sf"/>
</dbReference>
<feature type="transmembrane region" description="Helical" evidence="4">
    <location>
        <begin position="2930"/>
        <end position="2951"/>
    </location>
</feature>